<keyword evidence="2" id="KW-0238">DNA-binding</keyword>
<dbReference type="EMBL" id="BSYR01000025">
    <property type="protein sequence ID" value="GMI92970.1"/>
    <property type="molecule type" value="Genomic_DNA"/>
</dbReference>
<evidence type="ECO:0000313" key="6">
    <source>
        <dbReference type="EMBL" id="GMI92969.1"/>
    </source>
</evidence>
<sequence length="413" mass="46006">MASAEYMARIPPGFRFAPTDYELIENYLWNKARGQPLPCDEDIHDCEIYGDKEPWKLFGETTSETCYVFTKLRKKGKGRRIDRTAGSGTWKGQRTDPVMDSEKNHVGDRKLFVFQVEGGSKNKEKGHWIMHEFSLINDDQVDDWVLCRIYNKNNTNRALEHCNYDSEDEMLGTIPASASISSQHNQEYQLSREGSSFGTLLGTQGDTLFDATMGSDSINNGLISDQMEIYSDLSMVNPLKRTLPSLCCIEDETTWPWTSKRFRGNSNANEGGCLEIATLPSQLPPTLPLQQQQAMLGSMGDGSLGLAYQLPGPNSYYINSTSGFAIPASASIGSQDNTEYQLSREGSSFGTLLGTQGDTLFDATMGSDSINNGLISDQMGIYSDLSMVNPLLYFIEDEGHDHIAFDEQEIPWK</sequence>
<organism evidence="8 9">
    <name type="scientific">Hibiscus trionum</name>
    <name type="common">Flower of an hour</name>
    <dbReference type="NCBI Taxonomy" id="183268"/>
    <lineage>
        <taxon>Eukaryota</taxon>
        <taxon>Viridiplantae</taxon>
        <taxon>Streptophyta</taxon>
        <taxon>Embryophyta</taxon>
        <taxon>Tracheophyta</taxon>
        <taxon>Spermatophyta</taxon>
        <taxon>Magnoliopsida</taxon>
        <taxon>eudicotyledons</taxon>
        <taxon>Gunneridae</taxon>
        <taxon>Pentapetalae</taxon>
        <taxon>rosids</taxon>
        <taxon>malvids</taxon>
        <taxon>Malvales</taxon>
        <taxon>Malvaceae</taxon>
        <taxon>Malvoideae</taxon>
        <taxon>Hibiscus</taxon>
    </lineage>
</organism>
<dbReference type="OrthoDB" id="1114102at2759"/>
<keyword evidence="4" id="KW-0539">Nucleus</keyword>
<keyword evidence="3" id="KW-0804">Transcription</keyword>
<dbReference type="SUPFAM" id="SSF101941">
    <property type="entry name" value="NAC domain"/>
    <property type="match status" value="1"/>
</dbReference>
<dbReference type="EMBL" id="BSYR01000025">
    <property type="protein sequence ID" value="GMI92971.1"/>
    <property type="molecule type" value="Genomic_DNA"/>
</dbReference>
<evidence type="ECO:0000256" key="1">
    <source>
        <dbReference type="ARBA" id="ARBA00023015"/>
    </source>
</evidence>
<comment type="caution">
    <text evidence="8">The sequence shown here is derived from an EMBL/GenBank/DDBJ whole genome shotgun (WGS) entry which is preliminary data.</text>
</comment>
<dbReference type="GO" id="GO:0048731">
    <property type="term" value="P:system development"/>
    <property type="evidence" value="ECO:0007669"/>
    <property type="project" value="TreeGrafter"/>
</dbReference>
<keyword evidence="1" id="KW-0805">Transcription regulation</keyword>
<keyword evidence="9" id="KW-1185">Reference proteome</keyword>
<accession>A0A9W7ICU2</accession>
<proteinExistence type="predicted"/>
<dbReference type="AlphaFoldDB" id="A0A9W7ICU2"/>
<evidence type="ECO:0000313" key="8">
    <source>
        <dbReference type="EMBL" id="GMI92971.1"/>
    </source>
</evidence>
<dbReference type="EMBL" id="BSYR01000025">
    <property type="protein sequence ID" value="GMI92969.1"/>
    <property type="molecule type" value="Genomic_DNA"/>
</dbReference>
<dbReference type="PANTHER" id="PTHR31719:SF164">
    <property type="entry name" value="NAC DOMAIN-CONTAINING PROTEIN"/>
    <property type="match status" value="1"/>
</dbReference>
<dbReference type="InterPro" id="IPR036093">
    <property type="entry name" value="NAC_dom_sf"/>
</dbReference>
<dbReference type="Proteomes" id="UP001165190">
    <property type="component" value="Unassembled WGS sequence"/>
</dbReference>
<dbReference type="Gene3D" id="2.170.150.80">
    <property type="entry name" value="NAC domain"/>
    <property type="match status" value="1"/>
</dbReference>
<evidence type="ECO:0000259" key="5">
    <source>
        <dbReference type="PROSITE" id="PS51005"/>
    </source>
</evidence>
<evidence type="ECO:0000256" key="2">
    <source>
        <dbReference type="ARBA" id="ARBA00023125"/>
    </source>
</evidence>
<evidence type="ECO:0000256" key="3">
    <source>
        <dbReference type="ARBA" id="ARBA00023163"/>
    </source>
</evidence>
<gene>
    <name evidence="6" type="ORF">HRI_002966200</name>
    <name evidence="7" type="ORF">HRI_002966300</name>
    <name evidence="8" type="ORF">HRI_002966400</name>
</gene>
<dbReference type="PROSITE" id="PS51005">
    <property type="entry name" value="NAC"/>
    <property type="match status" value="1"/>
</dbReference>
<evidence type="ECO:0000313" key="7">
    <source>
        <dbReference type="EMBL" id="GMI92970.1"/>
    </source>
</evidence>
<dbReference type="GO" id="GO:0003677">
    <property type="term" value="F:DNA binding"/>
    <property type="evidence" value="ECO:0007669"/>
    <property type="project" value="UniProtKB-KW"/>
</dbReference>
<evidence type="ECO:0000313" key="9">
    <source>
        <dbReference type="Proteomes" id="UP001165190"/>
    </source>
</evidence>
<dbReference type="GO" id="GO:0006355">
    <property type="term" value="P:regulation of DNA-templated transcription"/>
    <property type="evidence" value="ECO:0007669"/>
    <property type="project" value="InterPro"/>
</dbReference>
<feature type="domain" description="NAC" evidence="5">
    <location>
        <begin position="10"/>
        <end position="152"/>
    </location>
</feature>
<dbReference type="Pfam" id="PF02365">
    <property type="entry name" value="NAM"/>
    <property type="match status" value="1"/>
</dbReference>
<reference evidence="8" key="1">
    <citation type="submission" date="2023-05" db="EMBL/GenBank/DDBJ databases">
        <title>Genome and transcriptome analyses reveal genes involved in the formation of fine ridges on petal epidermal cells in Hibiscus trionum.</title>
        <authorList>
            <person name="Koshimizu S."/>
            <person name="Masuda S."/>
            <person name="Ishii T."/>
            <person name="Shirasu K."/>
            <person name="Hoshino A."/>
            <person name="Arita M."/>
        </authorList>
    </citation>
    <scope>NUCLEOTIDE SEQUENCE</scope>
    <source>
        <strain evidence="8">Hamamatsu line</strain>
    </source>
</reference>
<dbReference type="PANTHER" id="PTHR31719">
    <property type="entry name" value="NAC TRANSCRIPTION FACTOR 56"/>
    <property type="match status" value="1"/>
</dbReference>
<protein>
    <recommendedName>
        <fullName evidence="5">NAC domain-containing protein</fullName>
    </recommendedName>
</protein>
<name>A0A9W7ICU2_HIBTR</name>
<evidence type="ECO:0000256" key="4">
    <source>
        <dbReference type="ARBA" id="ARBA00023242"/>
    </source>
</evidence>
<dbReference type="InterPro" id="IPR003441">
    <property type="entry name" value="NAC-dom"/>
</dbReference>